<proteinExistence type="predicted"/>
<accession>A0A2H3KLP5</accession>
<dbReference type="AlphaFoldDB" id="A0A2H3KLP5"/>
<dbReference type="Proteomes" id="UP000220828">
    <property type="component" value="Unassembled WGS sequence"/>
</dbReference>
<evidence type="ECO:0000313" key="2">
    <source>
        <dbReference type="Proteomes" id="UP000220828"/>
    </source>
</evidence>
<comment type="caution">
    <text evidence="1">The sequence shown here is derived from an EMBL/GenBank/DDBJ whole genome shotgun (WGS) entry which is preliminary data.</text>
</comment>
<reference evidence="1 2" key="1">
    <citation type="submission" date="2017-09" db="EMBL/GenBank/DDBJ databases">
        <title>Whole genomes of Flavobacteriaceae.</title>
        <authorList>
            <person name="Stine C."/>
            <person name="Li C."/>
            <person name="Tadesse D."/>
        </authorList>
    </citation>
    <scope>NUCLEOTIDE SEQUENCE [LARGE SCALE GENOMIC DNA]</scope>
    <source>
        <strain evidence="1 2">ATCC 35036</strain>
    </source>
</reference>
<name>A0A2H3KLP5_9FLAO</name>
<evidence type="ECO:0000313" key="1">
    <source>
        <dbReference type="EMBL" id="PDS26623.1"/>
    </source>
</evidence>
<dbReference type="EMBL" id="PCMW01000011">
    <property type="protein sequence ID" value="PDS26623.1"/>
    <property type="molecule type" value="Genomic_DNA"/>
</dbReference>
<organism evidence="1 2">
    <name type="scientific">Flavobacterium branchiophilum</name>
    <dbReference type="NCBI Taxonomy" id="55197"/>
    <lineage>
        <taxon>Bacteria</taxon>
        <taxon>Pseudomonadati</taxon>
        <taxon>Bacteroidota</taxon>
        <taxon>Flavobacteriia</taxon>
        <taxon>Flavobacteriales</taxon>
        <taxon>Flavobacteriaceae</taxon>
        <taxon>Flavobacterium</taxon>
    </lineage>
</organism>
<sequence length="64" mass="7983">MRKLKNYILFYQIKNHIYKENSFFLFVFQKSKQIVAWMKNKLKIQNLHLLFLLHLPEKKDLDNE</sequence>
<protein>
    <submittedName>
        <fullName evidence="1">Uncharacterized protein</fullName>
    </submittedName>
</protein>
<gene>
    <name evidence="1" type="ORF">B0A77_01930</name>
</gene>